<feature type="chain" id="PRO_5032585913" description="Secreted protein" evidence="2">
    <location>
        <begin position="26"/>
        <end position="97"/>
    </location>
</feature>
<dbReference type="RefSeq" id="WP_068042796.1">
    <property type="nucleotide sequence ID" value="NZ_JAAXOO010000003.1"/>
</dbReference>
<reference evidence="3 4" key="1">
    <citation type="submission" date="2020-04" db="EMBL/GenBank/DDBJ databases">
        <title>MicrobeNet Type strains.</title>
        <authorList>
            <person name="Nicholson A.C."/>
        </authorList>
    </citation>
    <scope>NUCLEOTIDE SEQUENCE [LARGE SCALE GENOMIC DNA]</scope>
    <source>
        <strain evidence="3 4">DSM 45078</strain>
    </source>
</reference>
<feature type="signal peptide" evidence="2">
    <location>
        <begin position="1"/>
        <end position="25"/>
    </location>
</feature>
<dbReference type="EMBL" id="JAAXOO010000003">
    <property type="protein sequence ID" value="NKY34433.1"/>
    <property type="molecule type" value="Genomic_DNA"/>
</dbReference>
<comment type="caution">
    <text evidence="3">The sequence shown here is derived from an EMBL/GenBank/DDBJ whole genome shotgun (WGS) entry which is preliminary data.</text>
</comment>
<accession>A0A846XIL3</accession>
<evidence type="ECO:0000313" key="4">
    <source>
        <dbReference type="Proteomes" id="UP000565715"/>
    </source>
</evidence>
<gene>
    <name evidence="3" type="ORF">HGA13_15330</name>
</gene>
<name>A0A846XIL3_9NOCA</name>
<proteinExistence type="predicted"/>
<evidence type="ECO:0000256" key="2">
    <source>
        <dbReference type="SAM" id="SignalP"/>
    </source>
</evidence>
<organism evidence="3 4">
    <name type="scientific">Nocardia speluncae</name>
    <dbReference type="NCBI Taxonomy" id="419477"/>
    <lineage>
        <taxon>Bacteria</taxon>
        <taxon>Bacillati</taxon>
        <taxon>Actinomycetota</taxon>
        <taxon>Actinomycetes</taxon>
        <taxon>Mycobacteriales</taxon>
        <taxon>Nocardiaceae</taxon>
        <taxon>Nocardia</taxon>
    </lineage>
</organism>
<keyword evidence="2" id="KW-0732">Signal</keyword>
<protein>
    <recommendedName>
        <fullName evidence="5">Secreted protein</fullName>
    </recommendedName>
</protein>
<feature type="region of interest" description="Disordered" evidence="1">
    <location>
        <begin position="34"/>
        <end position="68"/>
    </location>
</feature>
<evidence type="ECO:0000256" key="1">
    <source>
        <dbReference type="SAM" id="MobiDB-lite"/>
    </source>
</evidence>
<evidence type="ECO:0008006" key="5">
    <source>
        <dbReference type="Google" id="ProtNLM"/>
    </source>
</evidence>
<dbReference type="Proteomes" id="UP000565715">
    <property type="component" value="Unassembled WGS sequence"/>
</dbReference>
<evidence type="ECO:0000313" key="3">
    <source>
        <dbReference type="EMBL" id="NKY34433.1"/>
    </source>
</evidence>
<keyword evidence="4" id="KW-1185">Reference proteome</keyword>
<sequence length="97" mass="9424">MKRVLVSGVFAAALTLGSVTGVAAAAPGLPLESAAPAVTDPQPVNAPSSGSGFMHEPSGSAFSGPVSSGSAEVFRNIVVPLVVTFSADPCTAGCLPL</sequence>
<dbReference type="AlphaFoldDB" id="A0A846XIL3"/>